<name>A0A6N8J8F5_9BACT</name>
<proteinExistence type="predicted"/>
<organism evidence="1 2">
    <name type="scientific">Chitinophaga oryziterrae</name>
    <dbReference type="NCBI Taxonomy" id="1031224"/>
    <lineage>
        <taxon>Bacteria</taxon>
        <taxon>Pseudomonadati</taxon>
        <taxon>Bacteroidota</taxon>
        <taxon>Chitinophagia</taxon>
        <taxon>Chitinophagales</taxon>
        <taxon>Chitinophagaceae</taxon>
        <taxon>Chitinophaga</taxon>
    </lineage>
</organism>
<sequence length="369" mass="42089">MTANRIIQHIFQEPDIKQVDEAAIERLVTSYPYFTTARLLLAKKQYTVQRNLLAPAVKTAQLYSTNMHYFYRFITSDEAKAVVTPEVPFVPEPVKPVEPEQPAAYVPLLDDSLLSYPGLTPEKEEFITISDKEIVVDGPEYVPEPVNVEPETLYVAPEPVNAEPEPAYTAPEPEILYETPETVYKAPEVEATPSPITVIKPMADTTVNTGIEDDDIKIFPLEMGPAENTLTYQPLYTDDYFAYKRLKEPEQAEVISEKGASEMKSFTSWLKDIKHTFSEKATKEQYHKELRRSYEDFDPEVSEAVEKMAMESITLTDDVVSETLAEIWAKQRQYQTAIHIYQKLSLLNPNKSAYFAQKIKELQLLTDNN</sequence>
<evidence type="ECO:0008006" key="3">
    <source>
        <dbReference type="Google" id="ProtNLM"/>
    </source>
</evidence>
<dbReference type="EMBL" id="WRXO01000003">
    <property type="protein sequence ID" value="MVT41565.1"/>
    <property type="molecule type" value="Genomic_DNA"/>
</dbReference>
<dbReference type="AlphaFoldDB" id="A0A6N8J8F5"/>
<accession>A0A6N8J8F5</accession>
<comment type="caution">
    <text evidence="1">The sequence shown here is derived from an EMBL/GenBank/DDBJ whole genome shotgun (WGS) entry which is preliminary data.</text>
</comment>
<dbReference type="Proteomes" id="UP000468388">
    <property type="component" value="Unassembled WGS sequence"/>
</dbReference>
<evidence type="ECO:0000313" key="1">
    <source>
        <dbReference type="EMBL" id="MVT41565.1"/>
    </source>
</evidence>
<protein>
    <recommendedName>
        <fullName evidence="3">Tetratricopeptide repeat protein</fullName>
    </recommendedName>
</protein>
<gene>
    <name evidence="1" type="ORF">GO495_13305</name>
</gene>
<dbReference type="OrthoDB" id="594666at2"/>
<evidence type="ECO:0000313" key="2">
    <source>
        <dbReference type="Proteomes" id="UP000468388"/>
    </source>
</evidence>
<reference evidence="1 2" key="1">
    <citation type="submission" date="2019-12" db="EMBL/GenBank/DDBJ databases">
        <title>The draft genomic sequence of strain Chitinophaga oryziterrae JCM 16595.</title>
        <authorList>
            <person name="Zhang X."/>
        </authorList>
    </citation>
    <scope>NUCLEOTIDE SEQUENCE [LARGE SCALE GENOMIC DNA]</scope>
    <source>
        <strain evidence="1 2">JCM 16595</strain>
    </source>
</reference>
<dbReference type="RefSeq" id="WP_157300189.1">
    <property type="nucleotide sequence ID" value="NZ_BAAAZB010000025.1"/>
</dbReference>
<keyword evidence="2" id="KW-1185">Reference proteome</keyword>